<feature type="domain" description="Yeast cell wall synthesis Kre9/Knh1-like N-terminal" evidence="5">
    <location>
        <begin position="23"/>
        <end position="123"/>
    </location>
</feature>
<accession>A0A1Y1YXH7</accession>
<evidence type="ECO:0000313" key="7">
    <source>
        <dbReference type="Proteomes" id="UP000193498"/>
    </source>
</evidence>
<feature type="signal peptide" evidence="4">
    <location>
        <begin position="1"/>
        <end position="17"/>
    </location>
</feature>
<keyword evidence="3" id="KW-0812">Transmembrane</keyword>
<keyword evidence="1 4" id="KW-0732">Signal</keyword>
<dbReference type="InterPro" id="IPR018466">
    <property type="entry name" value="Kre9/Knh1-like_N"/>
</dbReference>
<sequence>MRIQIAAALCLVSFCYGDLYPTTPDGDTVWSVGSKVKIAWQDGDVPPRLASLKPFKIELCTGTDKQQVALQTISNSTKNSILEIEYTVPDVTPYGKIYFLRFTAPNPNRTADPFYFWTTRFTITNTDNPAPSPSTYGTGALATSATSAPNKSPRPERASPATSSQPSITQAASVADVEGSTTPSDGRRLTLSLMIPAFIFIFSAYLI</sequence>
<evidence type="ECO:0000259" key="5">
    <source>
        <dbReference type="Pfam" id="PF10342"/>
    </source>
</evidence>
<dbReference type="InParanoid" id="A0A1Y1YXH7"/>
<protein>
    <recommendedName>
        <fullName evidence="5">Yeast cell wall synthesis Kre9/Knh1-like N-terminal domain-containing protein</fullName>
    </recommendedName>
</protein>
<feature type="chain" id="PRO_5012146711" description="Yeast cell wall synthesis Kre9/Knh1-like N-terminal domain-containing protein" evidence="4">
    <location>
        <begin position="18"/>
        <end position="207"/>
    </location>
</feature>
<reference evidence="6 7" key="1">
    <citation type="submission" date="2016-07" db="EMBL/GenBank/DDBJ databases">
        <title>Pervasive Adenine N6-methylation of Active Genes in Fungi.</title>
        <authorList>
            <consortium name="DOE Joint Genome Institute"/>
            <person name="Mondo S.J."/>
            <person name="Dannebaum R.O."/>
            <person name="Kuo R.C."/>
            <person name="Labutti K."/>
            <person name="Haridas S."/>
            <person name="Kuo A."/>
            <person name="Salamov A."/>
            <person name="Ahrendt S.R."/>
            <person name="Lipzen A."/>
            <person name="Sullivan W."/>
            <person name="Andreopoulos W.B."/>
            <person name="Clum A."/>
            <person name="Lindquist E."/>
            <person name="Daum C."/>
            <person name="Ramamoorthy G.K."/>
            <person name="Gryganskyi A."/>
            <person name="Culley D."/>
            <person name="Magnuson J.K."/>
            <person name="James T.Y."/>
            <person name="O'Malley M.A."/>
            <person name="Stajich J.E."/>
            <person name="Spatafora J.W."/>
            <person name="Visel A."/>
            <person name="Grigoriev I.V."/>
        </authorList>
    </citation>
    <scope>NUCLEOTIDE SEQUENCE [LARGE SCALE GENOMIC DNA]</scope>
    <source>
        <strain evidence="6 7">CBS 931.73</strain>
    </source>
</reference>
<evidence type="ECO:0000313" key="6">
    <source>
        <dbReference type="EMBL" id="ORY02407.1"/>
    </source>
</evidence>
<organism evidence="6 7">
    <name type="scientific">Basidiobolus meristosporus CBS 931.73</name>
    <dbReference type="NCBI Taxonomy" id="1314790"/>
    <lineage>
        <taxon>Eukaryota</taxon>
        <taxon>Fungi</taxon>
        <taxon>Fungi incertae sedis</taxon>
        <taxon>Zoopagomycota</taxon>
        <taxon>Entomophthoromycotina</taxon>
        <taxon>Basidiobolomycetes</taxon>
        <taxon>Basidiobolales</taxon>
        <taxon>Basidiobolaceae</taxon>
        <taxon>Basidiobolus</taxon>
    </lineage>
</organism>
<dbReference type="AlphaFoldDB" id="A0A1Y1YXH7"/>
<keyword evidence="3" id="KW-1133">Transmembrane helix</keyword>
<dbReference type="EMBL" id="MCFE01000057">
    <property type="protein sequence ID" value="ORY02407.1"/>
    <property type="molecule type" value="Genomic_DNA"/>
</dbReference>
<dbReference type="PANTHER" id="PTHR40633">
    <property type="entry name" value="MATRIX PROTEIN, PUTATIVE (AFU_ORTHOLOGUE AFUA_8G05410)-RELATED"/>
    <property type="match status" value="1"/>
</dbReference>
<evidence type="ECO:0000256" key="1">
    <source>
        <dbReference type="ARBA" id="ARBA00022729"/>
    </source>
</evidence>
<feature type="compositionally biased region" description="Low complexity" evidence="2">
    <location>
        <begin position="134"/>
        <end position="148"/>
    </location>
</feature>
<keyword evidence="3" id="KW-0472">Membrane</keyword>
<evidence type="ECO:0000256" key="4">
    <source>
        <dbReference type="SAM" id="SignalP"/>
    </source>
</evidence>
<evidence type="ECO:0000256" key="3">
    <source>
        <dbReference type="SAM" id="Phobius"/>
    </source>
</evidence>
<dbReference type="OrthoDB" id="2432613at2759"/>
<dbReference type="Pfam" id="PF10342">
    <property type="entry name" value="Kre9_KNH"/>
    <property type="match status" value="1"/>
</dbReference>
<evidence type="ECO:0000256" key="2">
    <source>
        <dbReference type="SAM" id="MobiDB-lite"/>
    </source>
</evidence>
<gene>
    <name evidence="6" type="ORF">K493DRAFT_386368</name>
</gene>
<feature type="compositionally biased region" description="Polar residues" evidence="2">
    <location>
        <begin position="160"/>
        <end position="172"/>
    </location>
</feature>
<dbReference type="Proteomes" id="UP000193498">
    <property type="component" value="Unassembled WGS sequence"/>
</dbReference>
<keyword evidence="7" id="KW-1185">Reference proteome</keyword>
<name>A0A1Y1YXH7_9FUNG</name>
<feature type="transmembrane region" description="Helical" evidence="3">
    <location>
        <begin position="189"/>
        <end position="206"/>
    </location>
</feature>
<comment type="caution">
    <text evidence="6">The sequence shown here is derived from an EMBL/GenBank/DDBJ whole genome shotgun (WGS) entry which is preliminary data.</text>
</comment>
<dbReference type="InterPro" id="IPR052982">
    <property type="entry name" value="SRP1/TIP1-like"/>
</dbReference>
<feature type="region of interest" description="Disordered" evidence="2">
    <location>
        <begin position="127"/>
        <end position="186"/>
    </location>
</feature>
<dbReference type="PANTHER" id="PTHR40633:SF1">
    <property type="entry name" value="GPI ANCHORED SERINE-THREONINE RICH PROTEIN (AFU_ORTHOLOGUE AFUA_1G03630)"/>
    <property type="match status" value="1"/>
</dbReference>
<proteinExistence type="predicted"/>